<dbReference type="InterPro" id="IPR017926">
    <property type="entry name" value="GATASE"/>
</dbReference>
<dbReference type="Gene3D" id="3.40.50.880">
    <property type="match status" value="1"/>
</dbReference>
<accession>A0A075G604</accession>
<dbReference type="AlphaFoldDB" id="A0A075G604"/>
<keyword evidence="1" id="KW-0315">Glutamine amidotransferase</keyword>
<dbReference type="PANTHER" id="PTHR43418">
    <property type="entry name" value="MULTIFUNCTIONAL TRYPTOPHAN BIOSYNTHESIS PROTEIN-RELATED"/>
    <property type="match status" value="1"/>
</dbReference>
<dbReference type="Pfam" id="PF00117">
    <property type="entry name" value="GATase"/>
    <property type="match status" value="1"/>
</dbReference>
<sequence>MGVSHKKYLIEGVQFHPESIMTDEGKKILKNFIMRVKND</sequence>
<dbReference type="GO" id="GO:0005829">
    <property type="term" value="C:cytosol"/>
    <property type="evidence" value="ECO:0007669"/>
    <property type="project" value="TreeGrafter"/>
</dbReference>
<dbReference type="GO" id="GO:0000162">
    <property type="term" value="P:L-tryptophan biosynthetic process"/>
    <property type="evidence" value="ECO:0007669"/>
    <property type="project" value="TreeGrafter"/>
</dbReference>
<evidence type="ECO:0000259" key="2">
    <source>
        <dbReference type="Pfam" id="PF00117"/>
    </source>
</evidence>
<feature type="domain" description="Glutamine amidotransferase" evidence="2">
    <location>
        <begin position="1"/>
        <end position="35"/>
    </location>
</feature>
<dbReference type="GO" id="GO:0004049">
    <property type="term" value="F:anthranilate synthase activity"/>
    <property type="evidence" value="ECO:0007669"/>
    <property type="project" value="TreeGrafter"/>
</dbReference>
<dbReference type="PROSITE" id="PS51273">
    <property type="entry name" value="GATASE_TYPE_1"/>
    <property type="match status" value="1"/>
</dbReference>
<dbReference type="SUPFAM" id="SSF52317">
    <property type="entry name" value="Class I glutamine amidotransferase-like"/>
    <property type="match status" value="1"/>
</dbReference>
<dbReference type="EMBL" id="KF900551">
    <property type="protein sequence ID" value="AIE98998.1"/>
    <property type="molecule type" value="Genomic_DNA"/>
</dbReference>
<organism evidence="3">
    <name type="scientific">uncultured marine thaumarchaeote KM3_103_A05</name>
    <dbReference type="NCBI Taxonomy" id="1455980"/>
    <lineage>
        <taxon>Archaea</taxon>
        <taxon>Nitrososphaerota</taxon>
        <taxon>environmental samples</taxon>
    </lineage>
</organism>
<dbReference type="PANTHER" id="PTHR43418:SF4">
    <property type="entry name" value="MULTIFUNCTIONAL TRYPTOPHAN BIOSYNTHESIS PROTEIN"/>
    <property type="match status" value="1"/>
</dbReference>
<name>A0A075G604_9ARCH</name>
<dbReference type="InterPro" id="IPR029062">
    <property type="entry name" value="Class_I_gatase-like"/>
</dbReference>
<evidence type="ECO:0000256" key="1">
    <source>
        <dbReference type="ARBA" id="ARBA00022962"/>
    </source>
</evidence>
<reference evidence="3" key="1">
    <citation type="journal article" date="2014" name="Genome Biol. Evol.">
        <title>Pangenome evidence for extensive interdomain horizontal transfer affecting lineage core and shell genes in uncultured planktonic thaumarchaeota and euryarchaeota.</title>
        <authorList>
            <person name="Deschamps P."/>
            <person name="Zivanovic Y."/>
            <person name="Moreira D."/>
            <person name="Rodriguez-Valera F."/>
            <person name="Lopez-Garcia P."/>
        </authorList>
    </citation>
    <scope>NUCLEOTIDE SEQUENCE</scope>
</reference>
<dbReference type="InterPro" id="IPR050472">
    <property type="entry name" value="Anth_synth/Amidotransfase"/>
</dbReference>
<protein>
    <submittedName>
        <fullName evidence="3">Anthranilate/para-aminobenzoate synthases component II</fullName>
    </submittedName>
</protein>
<proteinExistence type="predicted"/>
<evidence type="ECO:0000313" key="3">
    <source>
        <dbReference type="EMBL" id="AIE98998.1"/>
    </source>
</evidence>